<evidence type="ECO:0000259" key="1">
    <source>
        <dbReference type="SMART" id="SM01040"/>
    </source>
</evidence>
<dbReference type="AlphaFoldDB" id="A0A4V5PTM5"/>
<organism evidence="2 3">
    <name type="scientific">Sphingomonas baiyangensis</name>
    <dbReference type="NCBI Taxonomy" id="2572576"/>
    <lineage>
        <taxon>Bacteria</taxon>
        <taxon>Pseudomonadati</taxon>
        <taxon>Pseudomonadota</taxon>
        <taxon>Alphaproteobacteria</taxon>
        <taxon>Sphingomonadales</taxon>
        <taxon>Sphingomonadaceae</taxon>
        <taxon>Sphingomonas</taxon>
    </lineage>
</organism>
<name>A0A4V5PTM5_9SPHN</name>
<comment type="caution">
    <text evidence="2">The sequence shown here is derived from an EMBL/GenBank/DDBJ whole genome shotgun (WGS) entry which is preliminary data.</text>
</comment>
<accession>A0A4V5PTM5</accession>
<evidence type="ECO:0000313" key="3">
    <source>
        <dbReference type="Proteomes" id="UP000309138"/>
    </source>
</evidence>
<dbReference type="RefSeq" id="WP_136942531.1">
    <property type="nucleotide sequence ID" value="NZ_SWKR01000002.1"/>
</dbReference>
<gene>
    <name evidence="2" type="ORF">FBR43_07275</name>
</gene>
<sequence>MNELVFQGAQLAAIERDGKMWVTAPDLSRFLGYSRADKVTQLYNRHADEFHPTMTQVFRESQFGVLEGGAHPQIEVLDNRRGNLVNEVRLFSLRGAHLVAMLAKTEMGKACRRWMLDLAERESATHLPHSYELQKDWVITIRDLFGEDDARKTAIGFGWPVAKKRRSLVKVTDDDILLGQLTRAAIPLARASRYGFSPDELCRRADVSPARITPRMWESFALWAQAAGLHRSHARPGGGMPVDVWRLPAV</sequence>
<dbReference type="EMBL" id="SWKR01000002">
    <property type="protein sequence ID" value="TKD50588.1"/>
    <property type="molecule type" value="Genomic_DNA"/>
</dbReference>
<dbReference type="SMART" id="SM01040">
    <property type="entry name" value="Bro-N"/>
    <property type="match status" value="1"/>
</dbReference>
<reference evidence="2 3" key="1">
    <citation type="submission" date="2019-04" db="EMBL/GenBank/DDBJ databases">
        <authorList>
            <person name="Yang Y."/>
            <person name="Wei D."/>
        </authorList>
    </citation>
    <scope>NUCLEOTIDE SEQUENCE [LARGE SCALE GENOMIC DNA]</scope>
    <source>
        <strain evidence="2 3">L-1-4w-11</strain>
    </source>
</reference>
<protein>
    <recommendedName>
        <fullName evidence="1">Bro-N domain-containing protein</fullName>
    </recommendedName>
</protein>
<keyword evidence="3" id="KW-1185">Reference proteome</keyword>
<evidence type="ECO:0000313" key="2">
    <source>
        <dbReference type="EMBL" id="TKD50588.1"/>
    </source>
</evidence>
<feature type="domain" description="Bro-N" evidence="1">
    <location>
        <begin position="10"/>
        <end position="121"/>
    </location>
</feature>
<dbReference type="Proteomes" id="UP000309138">
    <property type="component" value="Unassembled WGS sequence"/>
</dbReference>
<dbReference type="OrthoDB" id="9808959at2"/>
<proteinExistence type="predicted"/>
<dbReference type="InterPro" id="IPR003497">
    <property type="entry name" value="BRO_N_domain"/>
</dbReference>